<keyword evidence="4" id="KW-1185">Reference proteome</keyword>
<evidence type="ECO:0000313" key="3">
    <source>
        <dbReference type="EMBL" id="QEG36095.1"/>
    </source>
</evidence>
<dbReference type="RefSeq" id="WP_148074500.1">
    <property type="nucleotide sequence ID" value="NZ_CP042913.1"/>
</dbReference>
<evidence type="ECO:0000259" key="2">
    <source>
        <dbReference type="Pfam" id="PF13817"/>
    </source>
</evidence>
<accession>A0A5B9QER6</accession>
<dbReference type="EMBL" id="CP042913">
    <property type="protein sequence ID" value="QEG36095.1"/>
    <property type="molecule type" value="Genomic_DNA"/>
</dbReference>
<feature type="region of interest" description="Disordered" evidence="1">
    <location>
        <begin position="1"/>
        <end position="22"/>
    </location>
</feature>
<evidence type="ECO:0000313" key="4">
    <source>
        <dbReference type="Proteomes" id="UP000323917"/>
    </source>
</evidence>
<organism evidence="3 4">
    <name type="scientific">Bythopirellula goksoeyrii</name>
    <dbReference type="NCBI Taxonomy" id="1400387"/>
    <lineage>
        <taxon>Bacteria</taxon>
        <taxon>Pseudomonadati</taxon>
        <taxon>Planctomycetota</taxon>
        <taxon>Planctomycetia</taxon>
        <taxon>Pirellulales</taxon>
        <taxon>Lacipirellulaceae</taxon>
        <taxon>Bythopirellula</taxon>
    </lineage>
</organism>
<dbReference type="OrthoDB" id="288185at2"/>
<dbReference type="Pfam" id="PF13817">
    <property type="entry name" value="DDE_Tnp_IS66_C"/>
    <property type="match status" value="1"/>
</dbReference>
<evidence type="ECO:0000256" key="1">
    <source>
        <dbReference type="SAM" id="MobiDB-lite"/>
    </source>
</evidence>
<dbReference type="KEGG" id="bgok:Pr1d_34040"/>
<feature type="domain" description="Transposase IS66 C-terminal" evidence="2">
    <location>
        <begin position="33"/>
        <end position="69"/>
    </location>
</feature>
<sequence length="84" mass="8945">MSLDSWGPGETPGPTPLFAGNDRAGANHARLWSLIASCERHGVDPQRYLTSVLAKIGQTSAAELAQFLPDVWKADDEAEPVAGQ</sequence>
<gene>
    <name evidence="3" type="ORF">Pr1d_34040</name>
</gene>
<reference evidence="3 4" key="1">
    <citation type="submission" date="2019-08" db="EMBL/GenBank/DDBJ databases">
        <title>Deep-cultivation of Planctomycetes and their phenomic and genomic characterization uncovers novel biology.</title>
        <authorList>
            <person name="Wiegand S."/>
            <person name="Jogler M."/>
            <person name="Boedeker C."/>
            <person name="Pinto D."/>
            <person name="Vollmers J."/>
            <person name="Rivas-Marin E."/>
            <person name="Kohn T."/>
            <person name="Peeters S.H."/>
            <person name="Heuer A."/>
            <person name="Rast P."/>
            <person name="Oberbeckmann S."/>
            <person name="Bunk B."/>
            <person name="Jeske O."/>
            <person name="Meyerdierks A."/>
            <person name="Storesund J.E."/>
            <person name="Kallscheuer N."/>
            <person name="Luecker S."/>
            <person name="Lage O.M."/>
            <person name="Pohl T."/>
            <person name="Merkel B.J."/>
            <person name="Hornburger P."/>
            <person name="Mueller R.-W."/>
            <person name="Bruemmer F."/>
            <person name="Labrenz M."/>
            <person name="Spormann A.M."/>
            <person name="Op den Camp H."/>
            <person name="Overmann J."/>
            <person name="Amann R."/>
            <person name="Jetten M.S.M."/>
            <person name="Mascher T."/>
            <person name="Medema M.H."/>
            <person name="Devos D.P."/>
            <person name="Kaster A.-K."/>
            <person name="Ovreas L."/>
            <person name="Rohde M."/>
            <person name="Galperin M.Y."/>
            <person name="Jogler C."/>
        </authorList>
    </citation>
    <scope>NUCLEOTIDE SEQUENCE [LARGE SCALE GENOMIC DNA]</scope>
    <source>
        <strain evidence="3 4">Pr1d</strain>
    </source>
</reference>
<dbReference type="Proteomes" id="UP000323917">
    <property type="component" value="Chromosome"/>
</dbReference>
<dbReference type="InterPro" id="IPR039552">
    <property type="entry name" value="IS66_C"/>
</dbReference>
<name>A0A5B9QER6_9BACT</name>
<protein>
    <recommendedName>
        <fullName evidence="2">Transposase IS66 C-terminal domain-containing protein</fullName>
    </recommendedName>
</protein>
<dbReference type="AlphaFoldDB" id="A0A5B9QER6"/>
<proteinExistence type="predicted"/>